<name>A0AAE0GAY0_9CHLO</name>
<dbReference type="EMBL" id="LGRX02007605">
    <property type="protein sequence ID" value="KAK3274647.1"/>
    <property type="molecule type" value="Genomic_DNA"/>
</dbReference>
<reference evidence="7 8" key="1">
    <citation type="journal article" date="2015" name="Genome Biol. Evol.">
        <title>Comparative Genomics of a Bacterivorous Green Alga Reveals Evolutionary Causalities and Consequences of Phago-Mixotrophic Mode of Nutrition.</title>
        <authorList>
            <person name="Burns J.A."/>
            <person name="Paasch A."/>
            <person name="Narechania A."/>
            <person name="Kim E."/>
        </authorList>
    </citation>
    <scope>NUCLEOTIDE SEQUENCE [LARGE SCALE GENOMIC DNA]</scope>
    <source>
        <strain evidence="7 8">PLY_AMNH</strain>
    </source>
</reference>
<feature type="transmembrane region" description="Helical" evidence="5">
    <location>
        <begin position="6"/>
        <end position="27"/>
    </location>
</feature>
<keyword evidence="2 5" id="KW-0812">Transmembrane</keyword>
<organism evidence="7 8">
    <name type="scientific">Cymbomonas tetramitiformis</name>
    <dbReference type="NCBI Taxonomy" id="36881"/>
    <lineage>
        <taxon>Eukaryota</taxon>
        <taxon>Viridiplantae</taxon>
        <taxon>Chlorophyta</taxon>
        <taxon>Pyramimonadophyceae</taxon>
        <taxon>Pyramimonadales</taxon>
        <taxon>Pyramimonadaceae</taxon>
        <taxon>Cymbomonas</taxon>
    </lineage>
</organism>
<evidence type="ECO:0000259" key="6">
    <source>
        <dbReference type="Pfam" id="PF08016"/>
    </source>
</evidence>
<feature type="domain" description="Polycystin cation channel PKD1/PKD2" evidence="6">
    <location>
        <begin position="5"/>
        <end position="134"/>
    </location>
</feature>
<dbReference type="InterPro" id="IPR013122">
    <property type="entry name" value="PKD1_2_channel"/>
</dbReference>
<evidence type="ECO:0000256" key="5">
    <source>
        <dbReference type="SAM" id="Phobius"/>
    </source>
</evidence>
<dbReference type="Pfam" id="PF08016">
    <property type="entry name" value="PKD_channel"/>
    <property type="match status" value="1"/>
</dbReference>
<sequence>MQLIGMYNNTHTVSILVSTVVLFKYLANSDRMAYIINAFSLAWPEISLLLLVFFIVFSAFSLAGNILFGHSLEIYHTFLQSCGTSFQMFRGKVPISILEDVSPSVGLLYYYSFTISLSIIFYAFIMAIVIEAFKKNVQWSTSETTSLAEEFSEDGASWCRKVLHTFRQKVGWEVEGSLIPEEQLVEIFESQPPPEVCGSNSKWLLLSLPDVQRLFKHFKIAESVATSVFDKYAKSAQAMTSERLDFAKLADFLGWIGFKHLVPVFVKHEIGFETLELLTEVNVAAMGLTVGQQARLWQAMQKELKGWISRPSTAEQSTLQSGETQGSILSKVMGSQQKVHPSSGD</sequence>
<dbReference type="CDD" id="cd09487">
    <property type="entry name" value="SAM_superfamily"/>
    <property type="match status" value="1"/>
</dbReference>
<evidence type="ECO:0000256" key="4">
    <source>
        <dbReference type="ARBA" id="ARBA00023136"/>
    </source>
</evidence>
<evidence type="ECO:0000313" key="8">
    <source>
        <dbReference type="Proteomes" id="UP001190700"/>
    </source>
</evidence>
<dbReference type="Gene3D" id="1.10.150.50">
    <property type="entry name" value="Transcription Factor, Ets-1"/>
    <property type="match status" value="1"/>
</dbReference>
<keyword evidence="8" id="KW-1185">Reference proteome</keyword>
<evidence type="ECO:0000256" key="3">
    <source>
        <dbReference type="ARBA" id="ARBA00022989"/>
    </source>
</evidence>
<accession>A0AAE0GAY0</accession>
<gene>
    <name evidence="7" type="ORF">CYMTET_17175</name>
</gene>
<dbReference type="InterPro" id="IPR013761">
    <property type="entry name" value="SAM/pointed_sf"/>
</dbReference>
<dbReference type="Proteomes" id="UP001190700">
    <property type="component" value="Unassembled WGS sequence"/>
</dbReference>
<feature type="transmembrane region" description="Helical" evidence="5">
    <location>
        <begin position="108"/>
        <end position="130"/>
    </location>
</feature>
<feature type="transmembrane region" description="Helical" evidence="5">
    <location>
        <begin position="48"/>
        <end position="68"/>
    </location>
</feature>
<dbReference type="Gene3D" id="1.10.287.70">
    <property type="match status" value="1"/>
</dbReference>
<dbReference type="PANTHER" id="PTHR10877:SF183">
    <property type="entry name" value="AT14535P-RELATED"/>
    <property type="match status" value="1"/>
</dbReference>
<dbReference type="PANTHER" id="PTHR10877">
    <property type="entry name" value="POLYCYSTIN FAMILY MEMBER"/>
    <property type="match status" value="1"/>
</dbReference>
<proteinExistence type="predicted"/>
<dbReference type="GO" id="GO:0016020">
    <property type="term" value="C:membrane"/>
    <property type="evidence" value="ECO:0007669"/>
    <property type="project" value="UniProtKB-SubCell"/>
</dbReference>
<evidence type="ECO:0000256" key="1">
    <source>
        <dbReference type="ARBA" id="ARBA00004141"/>
    </source>
</evidence>
<comment type="subcellular location">
    <subcellularLocation>
        <location evidence="1">Membrane</location>
        <topology evidence="1">Multi-pass membrane protein</topology>
    </subcellularLocation>
</comment>
<keyword evidence="3 5" id="KW-1133">Transmembrane helix</keyword>
<dbReference type="AlphaFoldDB" id="A0AAE0GAY0"/>
<evidence type="ECO:0000313" key="7">
    <source>
        <dbReference type="EMBL" id="KAK3274647.1"/>
    </source>
</evidence>
<protein>
    <recommendedName>
        <fullName evidence="6">Polycystin cation channel PKD1/PKD2 domain-containing protein</fullName>
    </recommendedName>
</protein>
<dbReference type="SUPFAM" id="SSF47769">
    <property type="entry name" value="SAM/Pointed domain"/>
    <property type="match status" value="1"/>
</dbReference>
<keyword evidence="4 5" id="KW-0472">Membrane</keyword>
<evidence type="ECO:0000256" key="2">
    <source>
        <dbReference type="ARBA" id="ARBA00022692"/>
    </source>
</evidence>
<comment type="caution">
    <text evidence="7">The sequence shown here is derived from an EMBL/GenBank/DDBJ whole genome shotgun (WGS) entry which is preliminary data.</text>
</comment>
<dbReference type="InterPro" id="IPR051223">
    <property type="entry name" value="Polycystin"/>
</dbReference>